<organism evidence="2 3">
    <name type="scientific">Ectopseudomonas khazarica</name>
    <dbReference type="NCBI Taxonomy" id="2502979"/>
    <lineage>
        <taxon>Bacteria</taxon>
        <taxon>Pseudomonadati</taxon>
        <taxon>Pseudomonadota</taxon>
        <taxon>Gammaproteobacteria</taxon>
        <taxon>Pseudomonadales</taxon>
        <taxon>Pseudomonadaceae</taxon>
        <taxon>Ectopseudomonas</taxon>
    </lineage>
</organism>
<feature type="transmembrane region" description="Helical" evidence="1">
    <location>
        <begin position="190"/>
        <end position="211"/>
    </location>
</feature>
<evidence type="ECO:0000313" key="3">
    <source>
        <dbReference type="Proteomes" id="UP001609932"/>
    </source>
</evidence>
<feature type="transmembrane region" description="Helical" evidence="1">
    <location>
        <begin position="484"/>
        <end position="500"/>
    </location>
</feature>
<feature type="transmembrane region" description="Helical" evidence="1">
    <location>
        <begin position="428"/>
        <end position="448"/>
    </location>
</feature>
<feature type="transmembrane region" description="Helical" evidence="1">
    <location>
        <begin position="579"/>
        <end position="604"/>
    </location>
</feature>
<feature type="transmembrane region" description="Helical" evidence="1">
    <location>
        <begin position="295"/>
        <end position="313"/>
    </location>
</feature>
<proteinExistence type="predicted"/>
<feature type="transmembrane region" description="Helical" evidence="1">
    <location>
        <begin position="152"/>
        <end position="169"/>
    </location>
</feature>
<protein>
    <recommendedName>
        <fullName evidence="4">O-Antigen ligase</fullName>
    </recommendedName>
</protein>
<feature type="transmembrane region" description="Helical" evidence="1">
    <location>
        <begin position="737"/>
        <end position="756"/>
    </location>
</feature>
<feature type="transmembrane region" description="Helical" evidence="1">
    <location>
        <begin position="624"/>
        <end position="642"/>
    </location>
</feature>
<evidence type="ECO:0000256" key="1">
    <source>
        <dbReference type="SAM" id="Phobius"/>
    </source>
</evidence>
<keyword evidence="1" id="KW-0812">Transmembrane</keyword>
<feature type="transmembrane region" description="Helical" evidence="1">
    <location>
        <begin position="391"/>
        <end position="408"/>
    </location>
</feature>
<accession>A0ABW7M9X9</accession>
<feature type="transmembrane region" description="Helical" evidence="1">
    <location>
        <begin position="512"/>
        <end position="533"/>
    </location>
</feature>
<name>A0ABW7M9X9_9GAMM</name>
<keyword evidence="3" id="KW-1185">Reference proteome</keyword>
<keyword evidence="1" id="KW-0472">Membrane</keyword>
<feature type="transmembrane region" description="Helical" evidence="1">
    <location>
        <begin position="258"/>
        <end position="283"/>
    </location>
</feature>
<feature type="transmembrane region" description="Helical" evidence="1">
    <location>
        <begin position="455"/>
        <end position="472"/>
    </location>
</feature>
<evidence type="ECO:0008006" key="4">
    <source>
        <dbReference type="Google" id="ProtNLM"/>
    </source>
</evidence>
<dbReference type="RefSeq" id="WP_395272261.1">
    <property type="nucleotide sequence ID" value="NZ_JBHEGD010000001.1"/>
</dbReference>
<feature type="transmembrane region" description="Helical" evidence="1">
    <location>
        <begin position="553"/>
        <end position="572"/>
    </location>
</feature>
<sequence>MTLYLFPAAFMANTFAMMLVMIGLSLLGRSELAADFGIVHGATVALFYAFSGNARSLIIGGSQIGAVDILRFRSLMLVPLFVLAFALSVGVVDVQWPIALLLVSRRACEWLAEVFLSEHEVNRSGNLVLRFFLTQGALSLGLLLVLGFDAPFSLAVLAAWAFSPLLWSVRGSLLHSAWSSHSNRLILRSMLPHLGSTAVIGVCVYVFRLFILLLTGKPLAGDLFAAFAIGGILGAVFSQVLGPTLVKAERDAGGAPLLPTMLTIACALSLSGGIALSGVVLVFPTALDWTAKGNLFWFAIGCSLVGGVVMVLAQRIRLRILQNSAGQDVFGSDMLANVLLISCVPFFYYVLGVESLAALYLSGALLSLIFYATEAKGLFVGRDFMSRINRWVLPVLAFLLFVPVFFQLSNGLFRDISRQFNSEGSLSLLPLPLSIATCCAGIVFLGGYARVRGTLVVVFLTFMGMLLSTVLLASEHGAYERAKLILLIQYILPMFALVLGQQFGCRREALNYLGLVLFWMLLIIIPLQLVFTLGSGLSYLSPSVFLFSIYQHLQYVPVLFAGGFLIALFALWERPRMQPWLLLLSLLMGLYAALSLAMLAMALLLVGSACFSVRYLRVSSGRSAWVFVMVLISLMLGFYYIANAQVLGQKFGVDIEGGGPQNLQERIVYWRYYLAGIGESGYSLLLGHLNAPDRNSYPSAHNYYLDFTYNFGLLALLPILSLLAWTLHRLLRHFGALWNHPATLGVAGVVVFLLLADNSLKVGMRQPYPGIITFFLWGVLVAWLFRLDASGTDAAEIAPTKNG</sequence>
<feature type="transmembrane region" description="Helical" evidence="1">
    <location>
        <begin position="127"/>
        <end position="146"/>
    </location>
</feature>
<gene>
    <name evidence="2" type="ORF">ACEVAQ_04150</name>
</gene>
<comment type="caution">
    <text evidence="2">The sequence shown here is derived from an EMBL/GenBank/DDBJ whole genome shotgun (WGS) entry which is preliminary data.</text>
</comment>
<feature type="transmembrane region" description="Helical" evidence="1">
    <location>
        <begin position="768"/>
        <end position="785"/>
    </location>
</feature>
<dbReference type="EMBL" id="JBHEGD010000001">
    <property type="protein sequence ID" value="MFH6597901.1"/>
    <property type="molecule type" value="Genomic_DNA"/>
</dbReference>
<evidence type="ECO:0000313" key="2">
    <source>
        <dbReference type="EMBL" id="MFH6597901.1"/>
    </source>
</evidence>
<feature type="transmembrane region" description="Helical" evidence="1">
    <location>
        <begin position="703"/>
        <end position="725"/>
    </location>
</feature>
<feature type="transmembrane region" description="Helical" evidence="1">
    <location>
        <begin position="80"/>
        <end position="103"/>
    </location>
</feature>
<keyword evidence="1" id="KW-1133">Transmembrane helix</keyword>
<reference evidence="2 3" key="1">
    <citation type="submission" date="2024-09" db="EMBL/GenBank/DDBJ databases">
        <title>Elucidation of the Bokeelamides from Bacteria Associated with Moon Snail Egg Collars.</title>
        <authorList>
            <person name="Campbell R."/>
            <person name="Piedl K."/>
            <person name="Mevers E."/>
        </authorList>
    </citation>
    <scope>NUCLEOTIDE SEQUENCE [LARGE SCALE GENOMIC DNA]</scope>
    <source>
        <strain evidence="2 3">EM133</strain>
    </source>
</reference>
<feature type="transmembrane region" description="Helical" evidence="1">
    <location>
        <begin position="6"/>
        <end position="27"/>
    </location>
</feature>
<feature type="transmembrane region" description="Helical" evidence="1">
    <location>
        <begin position="32"/>
        <end position="50"/>
    </location>
</feature>
<dbReference type="Proteomes" id="UP001609932">
    <property type="component" value="Unassembled WGS sequence"/>
</dbReference>
<feature type="transmembrane region" description="Helical" evidence="1">
    <location>
        <begin position="357"/>
        <end position="379"/>
    </location>
</feature>
<feature type="transmembrane region" description="Helical" evidence="1">
    <location>
        <begin position="223"/>
        <end position="246"/>
    </location>
</feature>